<protein>
    <submittedName>
        <fullName evidence="2">Uncharacterized protein</fullName>
    </submittedName>
</protein>
<feature type="transmembrane region" description="Helical" evidence="1">
    <location>
        <begin position="120"/>
        <end position="137"/>
    </location>
</feature>
<comment type="caution">
    <text evidence="2">The sequence shown here is derived from an EMBL/GenBank/DDBJ whole genome shotgun (WGS) entry which is preliminary data.</text>
</comment>
<dbReference type="Proteomes" id="UP000284731">
    <property type="component" value="Unassembled WGS sequence"/>
</dbReference>
<feature type="transmembrane region" description="Helical" evidence="1">
    <location>
        <begin position="45"/>
        <end position="66"/>
    </location>
</feature>
<gene>
    <name evidence="2" type="ORF">DWX20_02280</name>
</gene>
<evidence type="ECO:0000313" key="3">
    <source>
        <dbReference type="Proteomes" id="UP000284731"/>
    </source>
</evidence>
<sequence length="395" mass="45612">MKKYLLILVMLISMIGYVVGLYGFFHNLNFMFREITISPWMIAQGLFPLLWGILAVLTFAMAEYMYRKSCRNEVYFRFKVSPWAKNLFFFGIVGVLIARLIVMTYIVVSQSGANASRELTQIYLTAIALGIAAVIFTQQQYTKMKHQKELKQFEKNAILNGERRYTMMVVESNQDTICTGFVYGEMKVNDAICLHCSDKGDIDATIVEILCDDKQVSSAKHQMVTIRLDHSCKDFLLKYSVISSIQTGADPSIIENPGLSGILREYAKFFMDQEYIGTLVYEICMSEYYLIKYTNENVDDERFMSVRLNVNPDKAVLVLFTDWNALLRYSNIFEEDEIQMEVRNIKECFHLIPAKYDSIVINPFGPKSFIITKDFMRHIQGVLGYDGLFKKQEDL</sequence>
<name>A0A412PIC8_9FIRM</name>
<feature type="transmembrane region" description="Helical" evidence="1">
    <location>
        <begin position="87"/>
        <end position="108"/>
    </location>
</feature>
<dbReference type="EMBL" id="QRWX01000001">
    <property type="protein sequence ID" value="RGT57898.1"/>
    <property type="molecule type" value="Genomic_DNA"/>
</dbReference>
<evidence type="ECO:0000313" key="2">
    <source>
        <dbReference type="EMBL" id="RGT57898.1"/>
    </source>
</evidence>
<evidence type="ECO:0000256" key="1">
    <source>
        <dbReference type="SAM" id="Phobius"/>
    </source>
</evidence>
<keyword evidence="1" id="KW-0472">Membrane</keyword>
<organism evidence="2 3">
    <name type="scientific">Solobacterium moorei</name>
    <dbReference type="NCBI Taxonomy" id="102148"/>
    <lineage>
        <taxon>Bacteria</taxon>
        <taxon>Bacillati</taxon>
        <taxon>Bacillota</taxon>
        <taxon>Erysipelotrichia</taxon>
        <taxon>Erysipelotrichales</taxon>
        <taxon>Erysipelotrichaceae</taxon>
        <taxon>Solobacterium</taxon>
    </lineage>
</organism>
<dbReference type="RefSeq" id="WP_118764320.1">
    <property type="nucleotide sequence ID" value="NZ_CABJCF010000001.1"/>
</dbReference>
<proteinExistence type="predicted"/>
<dbReference type="AlphaFoldDB" id="A0A412PIC8"/>
<feature type="transmembrane region" description="Helical" evidence="1">
    <location>
        <begin position="5"/>
        <end position="25"/>
    </location>
</feature>
<keyword evidence="1" id="KW-0812">Transmembrane</keyword>
<accession>A0A412PIC8</accession>
<keyword evidence="1" id="KW-1133">Transmembrane helix</keyword>
<reference evidence="2 3" key="1">
    <citation type="submission" date="2018-08" db="EMBL/GenBank/DDBJ databases">
        <title>A genome reference for cultivated species of the human gut microbiota.</title>
        <authorList>
            <person name="Zou Y."/>
            <person name="Xue W."/>
            <person name="Luo G."/>
        </authorList>
    </citation>
    <scope>NUCLEOTIDE SEQUENCE [LARGE SCALE GENOMIC DNA]</scope>
    <source>
        <strain evidence="2 3">AF18-46</strain>
    </source>
</reference>